<keyword evidence="2" id="KW-1185">Reference proteome</keyword>
<comment type="caution">
    <text evidence="1">The sequence shown here is derived from an EMBL/GenBank/DDBJ whole genome shotgun (WGS) entry which is preliminary data.</text>
</comment>
<protein>
    <submittedName>
        <fullName evidence="1">Uncharacterized protein</fullName>
    </submittedName>
</protein>
<reference evidence="1 2" key="1">
    <citation type="submission" date="2019-07" db="EMBL/GenBank/DDBJ databases">
        <title>Genomic Encyclopedia of Type Strains, Phase IV (KMG-IV): sequencing the most valuable type-strain genomes for metagenomic binning, comparative biology and taxonomic classification.</title>
        <authorList>
            <person name="Goeker M."/>
        </authorList>
    </citation>
    <scope>NUCLEOTIDE SEQUENCE [LARGE SCALE GENOMIC DNA]</scope>
    <source>
        <strain evidence="1 2">DSM 18961</strain>
    </source>
</reference>
<dbReference type="Proteomes" id="UP000323136">
    <property type="component" value="Unassembled WGS sequence"/>
</dbReference>
<evidence type="ECO:0000313" key="1">
    <source>
        <dbReference type="EMBL" id="TYP99560.1"/>
    </source>
</evidence>
<dbReference type="RefSeq" id="WP_170245861.1">
    <property type="nucleotide sequence ID" value="NZ_VNIA01000001.1"/>
</dbReference>
<proteinExistence type="predicted"/>
<dbReference type="AlphaFoldDB" id="A0A5S5DUC5"/>
<name>A0A5S5DUC5_9FLAO</name>
<sequence length="88" mass="10438">MILSLKAGFFIVENVSSINEIEICYELDFDDVENDDNTELDEKEKIVQQQSYSFNLKRKINNENHPIFINEYRIQYLEFSTPPPEFLA</sequence>
<gene>
    <name evidence="1" type="ORF">C7447_101160</name>
</gene>
<dbReference type="EMBL" id="VNIA01000001">
    <property type="protein sequence ID" value="TYP99560.1"/>
    <property type="molecule type" value="Genomic_DNA"/>
</dbReference>
<evidence type="ECO:0000313" key="2">
    <source>
        <dbReference type="Proteomes" id="UP000323136"/>
    </source>
</evidence>
<accession>A0A5S5DUC5</accession>
<organism evidence="1 2">
    <name type="scientific">Tenacibaculum adriaticum</name>
    <dbReference type="NCBI Taxonomy" id="413713"/>
    <lineage>
        <taxon>Bacteria</taxon>
        <taxon>Pseudomonadati</taxon>
        <taxon>Bacteroidota</taxon>
        <taxon>Flavobacteriia</taxon>
        <taxon>Flavobacteriales</taxon>
        <taxon>Flavobacteriaceae</taxon>
        <taxon>Tenacibaculum</taxon>
    </lineage>
</organism>